<evidence type="ECO:0000313" key="15">
    <source>
        <dbReference type="EMBL" id="SEG02539.1"/>
    </source>
</evidence>
<dbReference type="GO" id="GO:0044718">
    <property type="term" value="P:siderophore transmembrane transport"/>
    <property type="evidence" value="ECO:0007669"/>
    <property type="project" value="TreeGrafter"/>
</dbReference>
<comment type="caution">
    <text evidence="15">The sequence shown here is derived from an EMBL/GenBank/DDBJ whole genome shotgun (WGS) entry which is preliminary data.</text>
</comment>
<evidence type="ECO:0000256" key="11">
    <source>
        <dbReference type="RuleBase" id="RU003357"/>
    </source>
</evidence>
<gene>
    <name evidence="15" type="ORF">SAMN05444001_11286</name>
</gene>
<evidence type="ECO:0000256" key="4">
    <source>
        <dbReference type="ARBA" id="ARBA00022692"/>
    </source>
</evidence>
<organism evidence="15 16">
    <name type="scientific">Parabacteroides chinchillae</name>
    <dbReference type="NCBI Taxonomy" id="871327"/>
    <lineage>
        <taxon>Bacteria</taxon>
        <taxon>Pseudomonadati</taxon>
        <taxon>Bacteroidota</taxon>
        <taxon>Bacteroidia</taxon>
        <taxon>Bacteroidales</taxon>
        <taxon>Tannerellaceae</taxon>
        <taxon>Parabacteroides</taxon>
    </lineage>
</organism>
<evidence type="ECO:0000313" key="16">
    <source>
        <dbReference type="Proteomes" id="UP000236725"/>
    </source>
</evidence>
<dbReference type="Pfam" id="PF07715">
    <property type="entry name" value="Plug"/>
    <property type="match status" value="1"/>
</dbReference>
<keyword evidence="8" id="KW-0675">Receptor</keyword>
<proteinExistence type="inferred from homology"/>
<evidence type="ECO:0000256" key="5">
    <source>
        <dbReference type="ARBA" id="ARBA00022729"/>
    </source>
</evidence>
<dbReference type="PANTHER" id="PTHR30069:SF29">
    <property type="entry name" value="HEMOGLOBIN AND HEMOGLOBIN-HAPTOGLOBIN-BINDING PROTEIN 1-RELATED"/>
    <property type="match status" value="1"/>
</dbReference>
<evidence type="ECO:0000256" key="8">
    <source>
        <dbReference type="ARBA" id="ARBA00023170"/>
    </source>
</evidence>
<keyword evidence="3 10" id="KW-1134">Transmembrane beta strand</keyword>
<evidence type="ECO:0000256" key="7">
    <source>
        <dbReference type="ARBA" id="ARBA00023136"/>
    </source>
</evidence>
<evidence type="ECO:0000256" key="1">
    <source>
        <dbReference type="ARBA" id="ARBA00004571"/>
    </source>
</evidence>
<feature type="domain" description="TonB-dependent receptor plug" evidence="14">
    <location>
        <begin position="46"/>
        <end position="159"/>
    </location>
</feature>
<evidence type="ECO:0000256" key="6">
    <source>
        <dbReference type="ARBA" id="ARBA00023077"/>
    </source>
</evidence>
<keyword evidence="16" id="KW-1185">Reference proteome</keyword>
<comment type="similarity">
    <text evidence="10 11">Belongs to the TonB-dependent receptor family.</text>
</comment>
<dbReference type="InterPro" id="IPR036942">
    <property type="entry name" value="Beta-barrel_TonB_sf"/>
</dbReference>
<dbReference type="GO" id="GO:0009279">
    <property type="term" value="C:cell outer membrane"/>
    <property type="evidence" value="ECO:0007669"/>
    <property type="project" value="UniProtKB-SubCell"/>
</dbReference>
<evidence type="ECO:0000259" key="14">
    <source>
        <dbReference type="Pfam" id="PF07715"/>
    </source>
</evidence>
<keyword evidence="7 10" id="KW-0472">Membrane</keyword>
<protein>
    <submittedName>
        <fullName evidence="15">Iron complex outermembrane recepter protein</fullName>
    </submittedName>
</protein>
<dbReference type="InterPro" id="IPR012910">
    <property type="entry name" value="Plug_dom"/>
</dbReference>
<dbReference type="Gene3D" id="2.170.130.10">
    <property type="entry name" value="TonB-dependent receptor, plug domain"/>
    <property type="match status" value="1"/>
</dbReference>
<keyword evidence="5 12" id="KW-0732">Signal</keyword>
<dbReference type="GO" id="GO:0015344">
    <property type="term" value="F:siderophore uptake transmembrane transporter activity"/>
    <property type="evidence" value="ECO:0007669"/>
    <property type="project" value="TreeGrafter"/>
</dbReference>
<dbReference type="InterPro" id="IPR037066">
    <property type="entry name" value="Plug_dom_sf"/>
</dbReference>
<dbReference type="EMBL" id="FNVS01000012">
    <property type="protein sequence ID" value="SEG02539.1"/>
    <property type="molecule type" value="Genomic_DNA"/>
</dbReference>
<dbReference type="PROSITE" id="PS52016">
    <property type="entry name" value="TONB_DEPENDENT_REC_3"/>
    <property type="match status" value="1"/>
</dbReference>
<evidence type="ECO:0000256" key="12">
    <source>
        <dbReference type="SAM" id="SignalP"/>
    </source>
</evidence>
<accession>A0A8G2FBC2</accession>
<name>A0A8G2FBC2_9BACT</name>
<feature type="chain" id="PRO_5034634677" evidence="12">
    <location>
        <begin position="20"/>
        <end position="628"/>
    </location>
</feature>
<evidence type="ECO:0000256" key="10">
    <source>
        <dbReference type="PROSITE-ProRule" id="PRU01360"/>
    </source>
</evidence>
<dbReference type="Pfam" id="PF00593">
    <property type="entry name" value="TonB_dep_Rec_b-barrel"/>
    <property type="match status" value="1"/>
</dbReference>
<evidence type="ECO:0000256" key="2">
    <source>
        <dbReference type="ARBA" id="ARBA00022448"/>
    </source>
</evidence>
<keyword evidence="6 11" id="KW-0798">TonB box</keyword>
<keyword evidence="9 10" id="KW-0998">Cell outer membrane</keyword>
<keyword evidence="2 10" id="KW-0813">Transport</keyword>
<evidence type="ECO:0000256" key="9">
    <source>
        <dbReference type="ARBA" id="ARBA00023237"/>
    </source>
</evidence>
<evidence type="ECO:0000256" key="3">
    <source>
        <dbReference type="ARBA" id="ARBA00022452"/>
    </source>
</evidence>
<dbReference type="RefSeq" id="WP_103983748.1">
    <property type="nucleotide sequence ID" value="NZ_FNVS01000012.1"/>
</dbReference>
<evidence type="ECO:0000259" key="13">
    <source>
        <dbReference type="Pfam" id="PF00593"/>
    </source>
</evidence>
<dbReference type="Gene3D" id="2.40.170.20">
    <property type="entry name" value="TonB-dependent receptor, beta-barrel domain"/>
    <property type="match status" value="1"/>
</dbReference>
<keyword evidence="4 10" id="KW-0812">Transmembrane</keyword>
<dbReference type="InterPro" id="IPR039426">
    <property type="entry name" value="TonB-dep_rcpt-like"/>
</dbReference>
<feature type="domain" description="TonB-dependent receptor-like beta-barrel" evidence="13">
    <location>
        <begin position="257"/>
        <end position="602"/>
    </location>
</feature>
<comment type="subcellular location">
    <subcellularLocation>
        <location evidence="1 10">Cell outer membrane</location>
        <topology evidence="1 10">Multi-pass membrane protein</topology>
    </subcellularLocation>
</comment>
<dbReference type="PANTHER" id="PTHR30069">
    <property type="entry name" value="TONB-DEPENDENT OUTER MEMBRANE RECEPTOR"/>
    <property type="match status" value="1"/>
</dbReference>
<feature type="signal peptide" evidence="12">
    <location>
        <begin position="1"/>
        <end position="19"/>
    </location>
</feature>
<dbReference type="Proteomes" id="UP000236725">
    <property type="component" value="Unassembled WGS sequence"/>
</dbReference>
<dbReference type="AlphaFoldDB" id="A0A8G2FBC2"/>
<dbReference type="InterPro" id="IPR000531">
    <property type="entry name" value="Beta-barrel_TonB"/>
</dbReference>
<dbReference type="SUPFAM" id="SSF56935">
    <property type="entry name" value="Porins"/>
    <property type="match status" value="1"/>
</dbReference>
<reference evidence="15 16" key="1">
    <citation type="submission" date="2016-10" db="EMBL/GenBank/DDBJ databases">
        <authorList>
            <person name="Varghese N."/>
            <person name="Submissions S."/>
        </authorList>
    </citation>
    <scope>NUCLEOTIDE SEQUENCE [LARGE SCALE GENOMIC DNA]</scope>
    <source>
        <strain evidence="15 16">DSM 29073</strain>
    </source>
</reference>
<dbReference type="CDD" id="cd01347">
    <property type="entry name" value="ligand_gated_channel"/>
    <property type="match status" value="1"/>
</dbReference>
<sequence length="628" mass="70068">MKRTFLLISGLLSVFLSYASDTGKIDSLINLQGVVVSANKIFVNRNSVPLSISVISRNEIESSSESALLPVLSQRVPGLFVTQKGITGFGVSDGSAGMVNIRGIGQSNRVLMLFDGQPQWAGVFGHALPDTYVASDVERVEVIRGPGSLLYGSNAMGGVVNIITRRHNQEGRRTQARIMYGSYNTQKYMINNGYNVGNFSSFISINHDRTDGHRPNSEFHITNGFLNLGYKMNEHYKVSGNLTLAKYKTHNPGMITDPKIDNIMNILRGTTSFALENNYEKTSGAIRVFYNWGDHKINDGHKPDAAPSSFLFRSDDHNTGVQIYQSFRLFKGNSFTAGIDYKNWGGHAWQDSIKGNRGEVVNKTVNEIAGYAIMQQDFFDKLSINAGLRYEHSSAYGSEWVPQAGFALRLFEGNTIKGSFSKGFRSPTLRELYISYLPYSKANPDLLPESMLNYELSVGQTFLDNRLSAELTAFYIEGKNTISTVNMQLQNVGHLYNKGIEFDARYQILNNLNLGMNYSYLHTNKPTTAAPKHKFFADVTYSPGRFTFDVNVESISDLYVNVNDKNPVQNLKENYTLLNARVAYRFGTLEKGLNLFVKGENLTATRYQINVGYPMPKAVFMGGVDVTF</sequence>